<comment type="similarity">
    <text evidence="2 6">Belongs to the class-I pyridoxal-phosphate-dependent aminotransferase family.</text>
</comment>
<dbReference type="AlphaFoldDB" id="U5KM24"/>
<evidence type="ECO:0000256" key="3">
    <source>
        <dbReference type="ARBA" id="ARBA00022576"/>
    </source>
</evidence>
<dbReference type="GO" id="GO:0004838">
    <property type="term" value="F:L-tyrosine-2-oxoglutarate transaminase activity"/>
    <property type="evidence" value="ECO:0007669"/>
    <property type="project" value="TreeGrafter"/>
</dbReference>
<proteinExistence type="inferred from homology"/>
<evidence type="ECO:0000256" key="1">
    <source>
        <dbReference type="ARBA" id="ARBA00001933"/>
    </source>
</evidence>
<evidence type="ECO:0000313" key="10">
    <source>
        <dbReference type="EMBL" id="AGT02806.1"/>
    </source>
</evidence>
<evidence type="ECO:0000256" key="8">
    <source>
        <dbReference type="SAM" id="MobiDB-lite"/>
    </source>
</evidence>
<dbReference type="SUPFAM" id="SSF53383">
    <property type="entry name" value="PLP-dependent transferases"/>
    <property type="match status" value="1"/>
</dbReference>
<dbReference type="InterPro" id="IPR015422">
    <property type="entry name" value="PyrdxlP-dep_Trfase_small"/>
</dbReference>
<dbReference type="Gene3D" id="3.40.640.10">
    <property type="entry name" value="Type I PLP-dependent aspartate aminotransferase-like (Major domain)"/>
    <property type="match status" value="1"/>
</dbReference>
<evidence type="ECO:0000256" key="4">
    <source>
        <dbReference type="ARBA" id="ARBA00022679"/>
    </source>
</evidence>
<dbReference type="InterPro" id="IPR015424">
    <property type="entry name" value="PyrdxlP-dep_Trfase"/>
</dbReference>
<dbReference type="PANTHER" id="PTHR45744">
    <property type="entry name" value="TYROSINE AMINOTRANSFERASE"/>
    <property type="match status" value="1"/>
</dbReference>
<feature type="modified residue" description="N6-(pyridoxal phosphate)lysine" evidence="7">
    <location>
        <position position="256"/>
    </location>
</feature>
<keyword evidence="3 10" id="KW-0032">Aminotransferase</keyword>
<dbReference type="InterPro" id="IPR004839">
    <property type="entry name" value="Aminotransferase_I/II_large"/>
</dbReference>
<dbReference type="Pfam" id="PF00155">
    <property type="entry name" value="Aminotran_1_2"/>
    <property type="match status" value="1"/>
</dbReference>
<dbReference type="GO" id="GO:0006572">
    <property type="term" value="P:L-tyrosine catabolic process"/>
    <property type="evidence" value="ECO:0007669"/>
    <property type="project" value="TreeGrafter"/>
</dbReference>
<dbReference type="CDD" id="cd00609">
    <property type="entry name" value="AAT_like"/>
    <property type="match status" value="1"/>
</dbReference>
<name>U5KM24_9TRYP</name>
<keyword evidence="5 6" id="KW-0663">Pyridoxal phosphate</keyword>
<reference evidence="10" key="1">
    <citation type="submission" date="2013-02" db="EMBL/GenBank/DDBJ databases">
        <title>Genomic Cooperation Between Trypanosomatids and Their Bacterial Endosymbionts in the Synthesis of Essential Amino Acids Heavily Influenced by Multiple Lateral Gene Transfer Events.</title>
        <authorList>
            <person name="Alves J.M.P."/>
            <person name="Klein C."/>
            <person name="Maia da Silva F."/>
            <person name="Costa Martins A.G."/>
            <person name="Serrano M.G."/>
            <person name="Buck G.A."/>
            <person name="Vasconcelos A.T.R."/>
            <person name="France-Sagot M."/>
            <person name="Teixeira M.M.G."/>
            <person name="Motta M.C.M."/>
            <person name="Camargo E.P."/>
        </authorList>
    </citation>
    <scope>NUCLEOTIDE SEQUENCE</scope>
</reference>
<evidence type="ECO:0000256" key="5">
    <source>
        <dbReference type="ARBA" id="ARBA00022898"/>
    </source>
</evidence>
<dbReference type="GO" id="GO:0030170">
    <property type="term" value="F:pyridoxal phosphate binding"/>
    <property type="evidence" value="ECO:0007669"/>
    <property type="project" value="InterPro"/>
</dbReference>
<dbReference type="PIRSF" id="PIRSF000517">
    <property type="entry name" value="Tyr_transaminase"/>
    <property type="match status" value="1"/>
</dbReference>
<evidence type="ECO:0000256" key="2">
    <source>
        <dbReference type="ARBA" id="ARBA00007441"/>
    </source>
</evidence>
<evidence type="ECO:0000256" key="7">
    <source>
        <dbReference type="PIRSR" id="PIRSR000517-1"/>
    </source>
</evidence>
<dbReference type="PANTHER" id="PTHR45744:SF2">
    <property type="entry name" value="TYROSINE AMINOTRANSFERASE"/>
    <property type="match status" value="1"/>
</dbReference>
<dbReference type="EC" id="2.6.1.5" evidence="10"/>
<dbReference type="Gene3D" id="3.90.1150.10">
    <property type="entry name" value="Aspartate Aminotransferase, domain 1"/>
    <property type="match status" value="1"/>
</dbReference>
<accession>U5KM24</accession>
<evidence type="ECO:0000259" key="9">
    <source>
        <dbReference type="Pfam" id="PF00155"/>
    </source>
</evidence>
<dbReference type="NCBIfam" id="TIGR01265">
    <property type="entry name" value="tyr_nico_aTase"/>
    <property type="match status" value="1"/>
</dbReference>
<dbReference type="InterPro" id="IPR005958">
    <property type="entry name" value="TyrNic_aminoTrfase"/>
</dbReference>
<keyword evidence="4 10" id="KW-0808">Transferase</keyword>
<feature type="domain" description="Aminotransferase class I/classII large" evidence="9">
    <location>
        <begin position="37"/>
        <end position="279"/>
    </location>
</feature>
<dbReference type="InterPro" id="IPR015421">
    <property type="entry name" value="PyrdxlP-dep_Trfase_major"/>
</dbReference>
<comment type="cofactor">
    <cofactor evidence="1 6 7">
        <name>pyridoxal 5'-phosphate</name>
        <dbReference type="ChEBI" id="CHEBI:597326"/>
    </cofactor>
</comment>
<sequence>MSSPSEWHITMSDFSARVHNPIRHIADATKPSTSTKPQIKLSMGDPTLDGHLKPSAEMVESVRAAALSHKHDGYQPVVGTAESREAVAEYWKRFLTSDATRQHILAENVSLTSGGSHAIAVAVAAICNPGDNILVPAPGFPTYGTACRAYGVEIRFYHLHPERGWEADVEEIEALKDDRTRLLVMTNPSNPCGSNYSRKHVEEMVAVSEKLRVPLLSDEIYAGIVFQNESNPHKEFVSVADIESTSVRLVLGGTAKQFTVPGWRVAWLLLVDPLKVAGAYLEGILAQCTLVLGPASLVQHSLTALSPLPNRTPTTSPKSSTTPLICSIKRSMKRRCGPTTAPLSSVRASRRGPCM</sequence>
<organism evidence="10">
    <name type="scientific">Angomonas desouzai</name>
    <dbReference type="NCBI Taxonomy" id="59800"/>
    <lineage>
        <taxon>Eukaryota</taxon>
        <taxon>Discoba</taxon>
        <taxon>Euglenozoa</taxon>
        <taxon>Kinetoplastea</taxon>
        <taxon>Metakinetoplastina</taxon>
        <taxon>Trypanosomatida</taxon>
        <taxon>Trypanosomatidae</taxon>
        <taxon>Strigomonadinae</taxon>
        <taxon>Angomonas</taxon>
    </lineage>
</organism>
<protein>
    <submittedName>
        <fullName evidence="10">Tyrosine transaminase</fullName>
        <ecNumber evidence="10">2.6.1.5</ecNumber>
    </submittedName>
</protein>
<evidence type="ECO:0000256" key="6">
    <source>
        <dbReference type="PIRNR" id="PIRNR000517"/>
    </source>
</evidence>
<feature type="region of interest" description="Disordered" evidence="8">
    <location>
        <begin position="336"/>
        <end position="355"/>
    </location>
</feature>
<dbReference type="EMBL" id="KC584078">
    <property type="protein sequence ID" value="AGT02806.1"/>
    <property type="molecule type" value="Genomic_DNA"/>
</dbReference>